<dbReference type="RefSeq" id="WP_281448589.1">
    <property type="nucleotide sequence ID" value="NZ_JASBAO010000001.1"/>
</dbReference>
<protein>
    <submittedName>
        <fullName evidence="1">Squalene/phytoene synthase family protein</fullName>
    </submittedName>
</protein>
<comment type="caution">
    <text evidence="1">The sequence shown here is derived from an EMBL/GenBank/DDBJ whole genome shotgun (WGS) entry which is preliminary data.</text>
</comment>
<dbReference type="InterPro" id="IPR002060">
    <property type="entry name" value="Squ/phyt_synthse"/>
</dbReference>
<proteinExistence type="predicted"/>
<dbReference type="InterPro" id="IPR008949">
    <property type="entry name" value="Isoprenoid_synthase_dom_sf"/>
</dbReference>
<sequence>MPNQNTSSLLSFCAQYVQKNDPDRFFCTLFIPPPHRELVFRLTAFYIEITRAVALPASWSVAGPMAGFIRLQWWRELIEGKDRTHEIAPFIRESIAQKTLNPSVLLSMIEAREIELDGIKDWEHWDHMMMLSSGALQQTIASILGIQDKAQLYAVGALGVAYDIVRMARYLPQMLQIGRCPFPTETIENLHLIRTDDGIVSNAEIVAQIRMLLIEKVHIYLDAGKKVKALGRKKNAAILPITLAKRDLKRSILWDHIPAKRGIGDQLAVVWSKFTGRSYI</sequence>
<accession>A0ABT6Q300</accession>
<dbReference type="Pfam" id="PF00494">
    <property type="entry name" value="SQS_PSY"/>
    <property type="match status" value="1"/>
</dbReference>
<dbReference type="SUPFAM" id="SSF48576">
    <property type="entry name" value="Terpenoid synthases"/>
    <property type="match status" value="1"/>
</dbReference>
<evidence type="ECO:0000313" key="2">
    <source>
        <dbReference type="Proteomes" id="UP001431634"/>
    </source>
</evidence>
<dbReference type="Proteomes" id="UP001431634">
    <property type="component" value="Unassembled WGS sequence"/>
</dbReference>
<dbReference type="Gene3D" id="1.10.600.10">
    <property type="entry name" value="Farnesyl Diphosphate Synthase"/>
    <property type="match status" value="1"/>
</dbReference>
<organism evidence="1 2">
    <name type="scientific">Commensalibacter oyaizuii</name>
    <dbReference type="NCBI Taxonomy" id="3043873"/>
    <lineage>
        <taxon>Bacteria</taxon>
        <taxon>Pseudomonadati</taxon>
        <taxon>Pseudomonadota</taxon>
        <taxon>Alphaproteobacteria</taxon>
        <taxon>Acetobacterales</taxon>
        <taxon>Acetobacteraceae</taxon>
    </lineage>
</organism>
<evidence type="ECO:0000313" key="1">
    <source>
        <dbReference type="EMBL" id="MDI2091498.1"/>
    </source>
</evidence>
<name>A0ABT6Q300_9PROT</name>
<gene>
    <name evidence="1" type="ORF">QJV27_08995</name>
</gene>
<reference evidence="1" key="1">
    <citation type="submission" date="2023-05" db="EMBL/GenBank/DDBJ databases">
        <title>Whole genome sequence of Commensalibacter sp.</title>
        <authorList>
            <person name="Charoenyingcharoen P."/>
            <person name="Yukphan P."/>
        </authorList>
    </citation>
    <scope>NUCLEOTIDE SEQUENCE</scope>
    <source>
        <strain evidence="1">TBRC 16381</strain>
    </source>
</reference>
<dbReference type="EMBL" id="JASBAO010000001">
    <property type="protein sequence ID" value="MDI2091498.1"/>
    <property type="molecule type" value="Genomic_DNA"/>
</dbReference>
<keyword evidence="2" id="KW-1185">Reference proteome</keyword>